<proteinExistence type="inferred from homology"/>
<dbReference type="GO" id="GO:0016020">
    <property type="term" value="C:membrane"/>
    <property type="evidence" value="ECO:0007669"/>
    <property type="project" value="InterPro"/>
</dbReference>
<keyword evidence="1 3" id="KW-0807">Transducer</keyword>
<dbReference type="InterPro" id="IPR004090">
    <property type="entry name" value="Chemotax_Me-accpt_rcpt"/>
</dbReference>
<dbReference type="Gene3D" id="1.10.287.950">
    <property type="entry name" value="Methyl-accepting chemotaxis protein"/>
    <property type="match status" value="1"/>
</dbReference>
<evidence type="ECO:0000259" key="6">
    <source>
        <dbReference type="PROSITE" id="PS50885"/>
    </source>
</evidence>
<dbReference type="GO" id="GO:0007165">
    <property type="term" value="P:signal transduction"/>
    <property type="evidence" value="ECO:0007669"/>
    <property type="project" value="UniProtKB-KW"/>
</dbReference>
<gene>
    <name evidence="7" type="ORF">EDD71_10783</name>
</gene>
<evidence type="ECO:0000256" key="3">
    <source>
        <dbReference type="PROSITE-ProRule" id="PRU00284"/>
    </source>
</evidence>
<dbReference type="PROSITE" id="PS50885">
    <property type="entry name" value="HAMP"/>
    <property type="match status" value="1"/>
</dbReference>
<dbReference type="AlphaFoldDB" id="A0A4V3ETE8"/>
<dbReference type="GO" id="GO:0006935">
    <property type="term" value="P:chemotaxis"/>
    <property type="evidence" value="ECO:0007669"/>
    <property type="project" value="InterPro"/>
</dbReference>
<protein>
    <submittedName>
        <fullName evidence="7">Methyl-accepting chemotaxis protein</fullName>
    </submittedName>
</protein>
<comment type="similarity">
    <text evidence="2">Belongs to the methyl-accepting chemotaxis (MCP) protein family.</text>
</comment>
<evidence type="ECO:0000256" key="1">
    <source>
        <dbReference type="ARBA" id="ARBA00023224"/>
    </source>
</evidence>
<dbReference type="InterPro" id="IPR004089">
    <property type="entry name" value="MCPsignal_dom"/>
</dbReference>
<dbReference type="CDD" id="cd06225">
    <property type="entry name" value="HAMP"/>
    <property type="match status" value="1"/>
</dbReference>
<feature type="domain" description="Methyl-accepting transducer" evidence="5">
    <location>
        <begin position="286"/>
        <end position="544"/>
    </location>
</feature>
<sequence>MKWFRNLKVRQKLIPSFFLVILFLLSIGLEGIINMQRINSNGRVIADSYLASLENITNIKQNILEMRANISEALNSQNKDNLKEYENAINALSKSNEDHFTAFEAIPFSSEDEERIYKDEFKPYYDKYKSLQKNIMDAIKNGDYATAYSLYTGDYNSLRKNVEYNLTRIINVILANTEEIKKQNASIFNSSLINMIIIISIGAILSIALGIIISNLLAREAKKVLAFAESLEKGDLTQSISSNSRDELGIIINSLNMAAANTRNLISEINMSSNELGASSEELSASIEEISSQMAAVNESSKQISQGAEELSSSIQQISTSMEEVRGTASDFVESAKSTIEYVEMVMKNAREVKNKGTGSMENSKRIMQEQRENILKSIEEGKVVEQIKVMAESIGNIASQTNLLALNAAIEAARAGEHGRGFAVVADEVRKLAEQSAQTVSSIQEVIQRVYAAFVHLSQSAESVINFMETNVTNDYELLIQTAEAYERDSEFMTSYWHEIATASKSMLESIDQINMAIQNVSATTQQSAASSEEILSSITEVSTAIEEVSKSAQSQAELAEKLNGLVQIFKIQNNQEAE</sequence>
<reference evidence="7 8" key="1">
    <citation type="submission" date="2019-03" db="EMBL/GenBank/DDBJ databases">
        <title>Genomic Encyclopedia of Type Strains, Phase IV (KMG-IV): sequencing the most valuable type-strain genomes for metagenomic binning, comparative biology and taxonomic classification.</title>
        <authorList>
            <person name="Goeker M."/>
        </authorList>
    </citation>
    <scope>NUCLEOTIDE SEQUENCE [LARGE SCALE GENOMIC DNA]</scope>
    <source>
        <strain evidence="7 8">DSM 24455</strain>
    </source>
</reference>
<evidence type="ECO:0000256" key="4">
    <source>
        <dbReference type="SAM" id="Phobius"/>
    </source>
</evidence>
<dbReference type="PRINTS" id="PR00260">
    <property type="entry name" value="CHEMTRNSDUCR"/>
</dbReference>
<dbReference type="RefSeq" id="WP_133627835.1">
    <property type="nucleotide sequence ID" value="NZ_SOAZ01000007.1"/>
</dbReference>
<keyword evidence="4" id="KW-0472">Membrane</keyword>
<accession>A0A4V3ETE8</accession>
<keyword evidence="8" id="KW-1185">Reference proteome</keyword>
<dbReference type="PROSITE" id="PS50111">
    <property type="entry name" value="CHEMOTAXIS_TRANSDUC_2"/>
    <property type="match status" value="1"/>
</dbReference>
<evidence type="ECO:0000259" key="5">
    <source>
        <dbReference type="PROSITE" id="PS50111"/>
    </source>
</evidence>
<keyword evidence="4" id="KW-0812">Transmembrane</keyword>
<dbReference type="PANTHER" id="PTHR32089">
    <property type="entry name" value="METHYL-ACCEPTING CHEMOTAXIS PROTEIN MCPB"/>
    <property type="match status" value="1"/>
</dbReference>
<dbReference type="SMART" id="SM00283">
    <property type="entry name" value="MA"/>
    <property type="match status" value="1"/>
</dbReference>
<dbReference type="Pfam" id="PF12729">
    <property type="entry name" value="4HB_MCP_1"/>
    <property type="match status" value="1"/>
</dbReference>
<dbReference type="PANTHER" id="PTHR32089:SF112">
    <property type="entry name" value="LYSOZYME-LIKE PROTEIN-RELATED"/>
    <property type="match status" value="1"/>
</dbReference>
<keyword evidence="4" id="KW-1133">Transmembrane helix</keyword>
<dbReference type="Proteomes" id="UP000295325">
    <property type="component" value="Unassembled WGS sequence"/>
</dbReference>
<dbReference type="GO" id="GO:0004888">
    <property type="term" value="F:transmembrane signaling receptor activity"/>
    <property type="evidence" value="ECO:0007669"/>
    <property type="project" value="InterPro"/>
</dbReference>
<feature type="transmembrane region" description="Helical" evidence="4">
    <location>
        <begin position="192"/>
        <end position="213"/>
    </location>
</feature>
<evidence type="ECO:0000313" key="7">
    <source>
        <dbReference type="EMBL" id="TDT61357.1"/>
    </source>
</evidence>
<evidence type="ECO:0000256" key="2">
    <source>
        <dbReference type="ARBA" id="ARBA00029447"/>
    </source>
</evidence>
<dbReference type="OrthoDB" id="1887545at2"/>
<dbReference type="Pfam" id="PF00015">
    <property type="entry name" value="MCPsignal"/>
    <property type="match status" value="1"/>
</dbReference>
<feature type="domain" description="HAMP" evidence="6">
    <location>
        <begin position="215"/>
        <end position="267"/>
    </location>
</feature>
<organism evidence="7 8">
    <name type="scientific">Fonticella tunisiensis</name>
    <dbReference type="NCBI Taxonomy" id="1096341"/>
    <lineage>
        <taxon>Bacteria</taxon>
        <taxon>Bacillati</taxon>
        <taxon>Bacillota</taxon>
        <taxon>Clostridia</taxon>
        <taxon>Eubacteriales</taxon>
        <taxon>Clostridiaceae</taxon>
        <taxon>Fonticella</taxon>
    </lineage>
</organism>
<evidence type="ECO:0000313" key="8">
    <source>
        <dbReference type="Proteomes" id="UP000295325"/>
    </source>
</evidence>
<dbReference type="SUPFAM" id="SSF58104">
    <property type="entry name" value="Methyl-accepting chemotaxis protein (MCP) signaling domain"/>
    <property type="match status" value="1"/>
</dbReference>
<comment type="caution">
    <text evidence="7">The sequence shown here is derived from an EMBL/GenBank/DDBJ whole genome shotgun (WGS) entry which is preliminary data.</text>
</comment>
<name>A0A4V3ETE8_9CLOT</name>
<dbReference type="InterPro" id="IPR003660">
    <property type="entry name" value="HAMP_dom"/>
</dbReference>
<dbReference type="EMBL" id="SOAZ01000007">
    <property type="protein sequence ID" value="TDT61357.1"/>
    <property type="molecule type" value="Genomic_DNA"/>
</dbReference>
<dbReference type="InterPro" id="IPR024478">
    <property type="entry name" value="HlyB_4HB_MCP"/>
</dbReference>